<dbReference type="FunCoup" id="H2AS73">
    <property type="interactions" value="35"/>
</dbReference>
<gene>
    <name evidence="1" type="primary">KAFR0C02300</name>
    <name evidence="1" type="ORF">KAFR_0C02300</name>
</gene>
<organism evidence="1 2">
    <name type="scientific">Kazachstania africana (strain ATCC 22294 / BCRC 22015 / CBS 2517 / CECT 1963 / NBRC 1671 / NRRL Y-8276)</name>
    <name type="common">Yeast</name>
    <name type="synonym">Kluyveromyces africanus</name>
    <dbReference type="NCBI Taxonomy" id="1071382"/>
    <lineage>
        <taxon>Eukaryota</taxon>
        <taxon>Fungi</taxon>
        <taxon>Dikarya</taxon>
        <taxon>Ascomycota</taxon>
        <taxon>Saccharomycotina</taxon>
        <taxon>Saccharomycetes</taxon>
        <taxon>Saccharomycetales</taxon>
        <taxon>Saccharomycetaceae</taxon>
        <taxon>Kazachstania</taxon>
    </lineage>
</organism>
<dbReference type="Proteomes" id="UP000005220">
    <property type="component" value="Chromosome 3"/>
</dbReference>
<name>H2AS73_KAZAF</name>
<dbReference type="GO" id="GO:0000122">
    <property type="term" value="P:negative regulation of transcription by RNA polymerase II"/>
    <property type="evidence" value="ECO:0007669"/>
    <property type="project" value="EnsemblFungi"/>
</dbReference>
<sequence>MSHTTEINRLKIASVGKLPLKYQNLEKSEGGYSSELKLARLNAKDILNKDQLDDVTKIEICLDYASKLLVERWGAENMSLNIEQDLYICLLNCSYYYRCIAIDMLDKAYELVSPSNTIWATAGQYLKKGLGLLQFLEEISQAFSLEAKFHDYLIQLISEFKLIQQLAILMLSLSKLKSKLSNPESNALDLQSNQLKEASSTSFFTAKLCIGCFDSTLQLKQSDIISRPLRNFLESLSFLLLSMDQFRNDESGVAIGMLEESINILSQIVPRSQLTATILDKSHDSKSTKDRFLKKNKLLKNTLQHKMTNLKVSSVELLPFLNEALSDFLIPLIGLLRYVYKHTNENLFFKPIENNPVVLKKLFPKGKTPDVDGIRWGLVNSRLQENADANEPRHMGSGIGNYF</sequence>
<dbReference type="STRING" id="1071382.H2AS73"/>
<protein>
    <submittedName>
        <fullName evidence="1">Uncharacterized protein</fullName>
    </submittedName>
</protein>
<dbReference type="GO" id="GO:0070481">
    <property type="term" value="P:nuclear-transcribed mRNA catabolic process, non-stop decay"/>
    <property type="evidence" value="ECO:0007669"/>
    <property type="project" value="EnsemblFungi"/>
</dbReference>
<dbReference type="EMBL" id="HE650823">
    <property type="protein sequence ID" value="CCF57223.1"/>
    <property type="molecule type" value="Genomic_DNA"/>
</dbReference>
<evidence type="ECO:0000313" key="1">
    <source>
        <dbReference type="EMBL" id="CCF57223.1"/>
    </source>
</evidence>
<keyword evidence="2" id="KW-1185">Reference proteome</keyword>
<dbReference type="GeneID" id="13885142"/>
<dbReference type="AlphaFoldDB" id="H2AS73"/>
<dbReference type="InterPro" id="IPR035278">
    <property type="entry name" value="DUF5355"/>
</dbReference>
<proteinExistence type="predicted"/>
<dbReference type="HOGENOM" id="CLU_054583_0_0_1"/>
<dbReference type="RefSeq" id="XP_003956358.1">
    <property type="nucleotide sequence ID" value="XM_003956309.1"/>
</dbReference>
<reference evidence="1 2" key="1">
    <citation type="journal article" date="2011" name="Proc. Natl. Acad. Sci. U.S.A.">
        <title>Evolutionary erosion of yeast sex chromosomes by mating-type switching accidents.</title>
        <authorList>
            <person name="Gordon J.L."/>
            <person name="Armisen D."/>
            <person name="Proux-Wera E."/>
            <person name="Oheigeartaigh S.S."/>
            <person name="Byrne K.P."/>
            <person name="Wolfe K.H."/>
        </authorList>
    </citation>
    <scope>NUCLEOTIDE SEQUENCE [LARGE SCALE GENOMIC DNA]</scope>
    <source>
        <strain evidence="2">ATCC 22294 / BCRC 22015 / CBS 2517 / CECT 1963 / NBRC 1671 / NRRL Y-8276</strain>
    </source>
</reference>
<dbReference type="Pfam" id="PF17306">
    <property type="entry name" value="DUF5355"/>
    <property type="match status" value="1"/>
</dbReference>
<dbReference type="InParanoid" id="H2AS73"/>
<evidence type="ECO:0000313" key="2">
    <source>
        <dbReference type="Proteomes" id="UP000005220"/>
    </source>
</evidence>
<accession>H2AS73</accession>
<dbReference type="eggNOG" id="ENOG502RY3I">
    <property type="taxonomic scope" value="Eukaryota"/>
</dbReference>
<dbReference type="OrthoDB" id="4031940at2759"/>
<dbReference type="KEGG" id="kaf:KAFR_0C02300"/>